<evidence type="ECO:0000313" key="4">
    <source>
        <dbReference type="Proteomes" id="UP000297918"/>
    </source>
</evidence>
<comment type="caution">
    <text evidence="1">The sequence shown here is derived from an EMBL/GenBank/DDBJ whole genome shotgun (WGS) entry which is preliminary data.</text>
</comment>
<evidence type="ECO:0000313" key="2">
    <source>
        <dbReference type="EMBL" id="TGK92197.1"/>
    </source>
</evidence>
<reference evidence="2" key="1">
    <citation type="submission" date="2018-10" db="EMBL/GenBank/DDBJ databases">
        <authorList>
            <person name="Vincent A.T."/>
            <person name="Schiettekatte O."/>
            <person name="Bourhy P."/>
            <person name="Veyrier F.J."/>
            <person name="Picardeau M."/>
        </authorList>
    </citation>
    <scope>NUCLEOTIDE SEQUENCE</scope>
    <source>
        <strain evidence="2">201800281</strain>
    </source>
</reference>
<dbReference type="Pfam" id="PF13289">
    <property type="entry name" value="SIR2_2"/>
    <property type="match status" value="1"/>
</dbReference>
<dbReference type="EMBL" id="RQFM01000007">
    <property type="protein sequence ID" value="TGK89974.1"/>
    <property type="molecule type" value="Genomic_DNA"/>
</dbReference>
<protein>
    <submittedName>
        <fullName evidence="1">Uncharacterized protein</fullName>
    </submittedName>
</protein>
<keyword evidence="4" id="KW-1185">Reference proteome</keyword>
<name>A0A4R9IMI3_9LEPT</name>
<evidence type="ECO:0000313" key="1">
    <source>
        <dbReference type="EMBL" id="TGK89974.1"/>
    </source>
</evidence>
<gene>
    <name evidence="1" type="ORF">EHQ23_02335</name>
    <name evidence="2" type="ORF">EHQ26_09480</name>
</gene>
<accession>A0A4R9IMI3</accession>
<reference evidence="1 3" key="2">
    <citation type="journal article" date="2019" name="PLoS Negl. Trop. Dis.">
        <title>Revisiting the worldwide diversity of Leptospira species in the environment.</title>
        <authorList>
            <person name="Vincent A.T."/>
            <person name="Schiettekatte O."/>
            <person name="Bourhy P."/>
            <person name="Veyrier F.J."/>
            <person name="Picardeau M."/>
        </authorList>
    </citation>
    <scope>NUCLEOTIDE SEQUENCE [LARGE SCALE GENOMIC DNA]</scope>
    <source>
        <strain evidence="1 3">201800280</strain>
        <strain evidence="2">201800281</strain>
    </source>
</reference>
<proteinExistence type="predicted"/>
<dbReference type="Proteomes" id="UP000297394">
    <property type="component" value="Unassembled WGS sequence"/>
</dbReference>
<evidence type="ECO:0000313" key="3">
    <source>
        <dbReference type="Proteomes" id="UP000297394"/>
    </source>
</evidence>
<dbReference type="RefSeq" id="WP_135749969.1">
    <property type="nucleotide sequence ID" value="NZ_RQFL01000022.1"/>
</dbReference>
<sequence length="391" mass="46131">MICKKERITILLGAGAAVPIGGPTTQFITDQIRIDDTKNLIPSFINQIYLKLNKFQNGATNFEDILHAVESLISYKTSTYPKAQKNYKPPLAEFTKIKNSIFFEEKSLKRAQNYIIKCISDIIYQYEINYKSNLWYVNFWKKLSQKYYLDIFNLNYDNILNEIIPESDDGYENSIPAKFDPKLLYLSKKHRICNLHGSIKLFNPDPKTYNKYFLQLNTDDLWKHDSYSNAKQESTYSNRHTQTGDQIARSPIIVGLRKTDKLISYPFSEYNTFFHNSIFKNSKLLIIGYSFGDLYLNALLEKFNYIHSNKRKIAIVDYLPTYIRWNNSIKAMRWPNDNMLSVIFRMFNEQDPFKKHYIQPDFLTSNDERASLYLKGFQNSISENWIFEKLK</sequence>
<dbReference type="AlphaFoldDB" id="A0A4R9IMI3"/>
<dbReference type="Proteomes" id="UP000297918">
    <property type="component" value="Unassembled WGS sequence"/>
</dbReference>
<organism evidence="1 3">
    <name type="scientific">Leptospira bourretii</name>
    <dbReference type="NCBI Taxonomy" id="2484962"/>
    <lineage>
        <taxon>Bacteria</taxon>
        <taxon>Pseudomonadati</taxon>
        <taxon>Spirochaetota</taxon>
        <taxon>Spirochaetia</taxon>
        <taxon>Leptospirales</taxon>
        <taxon>Leptospiraceae</taxon>
        <taxon>Leptospira</taxon>
    </lineage>
</organism>
<dbReference type="OrthoDB" id="9808492at2"/>
<dbReference type="EMBL" id="RQFL01000022">
    <property type="protein sequence ID" value="TGK92197.1"/>
    <property type="molecule type" value="Genomic_DNA"/>
</dbReference>